<evidence type="ECO:0000313" key="7">
    <source>
        <dbReference type="Proteomes" id="UP000035760"/>
    </source>
</evidence>
<dbReference type="EC" id="2.7.7.65" evidence="2"/>
<keyword evidence="4" id="KW-0812">Transmembrane</keyword>
<dbReference type="PROSITE" id="PS50887">
    <property type="entry name" value="GGDEF"/>
    <property type="match status" value="1"/>
</dbReference>
<gene>
    <name evidence="6" type="ORF">BN873_590033</name>
</gene>
<feature type="transmembrane region" description="Helical" evidence="4">
    <location>
        <begin position="15"/>
        <end position="34"/>
    </location>
</feature>
<reference evidence="6" key="1">
    <citation type="submission" date="2013-07" db="EMBL/GenBank/DDBJ databases">
        <authorList>
            <person name="McIlroy S."/>
        </authorList>
    </citation>
    <scope>NUCLEOTIDE SEQUENCE [LARGE SCALE GENOMIC DNA]</scope>
    <source>
        <strain evidence="6">Run_A_D11</strain>
    </source>
</reference>
<dbReference type="InterPro" id="IPR043128">
    <property type="entry name" value="Rev_trsase/Diguanyl_cyclase"/>
</dbReference>
<dbReference type="PANTHER" id="PTHR45138:SF9">
    <property type="entry name" value="DIGUANYLATE CYCLASE DGCM-RELATED"/>
    <property type="match status" value="1"/>
</dbReference>
<evidence type="ECO:0000259" key="5">
    <source>
        <dbReference type="PROSITE" id="PS50887"/>
    </source>
</evidence>
<dbReference type="NCBIfam" id="TIGR00254">
    <property type="entry name" value="GGDEF"/>
    <property type="match status" value="1"/>
</dbReference>
<feature type="transmembrane region" description="Helical" evidence="4">
    <location>
        <begin position="290"/>
        <end position="313"/>
    </location>
</feature>
<dbReference type="Gene3D" id="3.30.450.20">
    <property type="entry name" value="PAS domain"/>
    <property type="match status" value="2"/>
</dbReference>
<dbReference type="GO" id="GO:1902201">
    <property type="term" value="P:negative regulation of bacterial-type flagellum-dependent cell motility"/>
    <property type="evidence" value="ECO:0007669"/>
    <property type="project" value="TreeGrafter"/>
</dbReference>
<organism evidence="6 7">
    <name type="scientific">Candidatus Competibacter denitrificans Run_A_D11</name>
    <dbReference type="NCBI Taxonomy" id="1400863"/>
    <lineage>
        <taxon>Bacteria</taxon>
        <taxon>Pseudomonadati</taxon>
        <taxon>Pseudomonadota</taxon>
        <taxon>Gammaproteobacteria</taxon>
        <taxon>Candidatus Competibacteraceae</taxon>
        <taxon>Candidatus Competibacter</taxon>
    </lineage>
</organism>
<accession>W6MDW7</accession>
<sequence length="488" mass="54909">MQLSFLPEAQAWKPAIIRIIAISFLSAVLLASGIESWISYHNAIEKTAERAQTTSFLITEWLSASFAITKHIIKDIIGDLDPAEIHYPSDDPVRHTQRTDELIRHAKIDPTILFLGLFDAQCTVTHTSVGFNLGQTFKERNYCRLVFEEPIEAFKAGPMFVASDNKMNVTVSYPVIGPSREIAGFVLIGLDLRFFQNWLDRLQPRDGLVVSIFDMKQQLLARSPMAPNMIGKSMDAPVLRRFSTSPDTGPFTFRDTSLVDGIDRVWNLHRVRDLPFVVVTGLPTQEVLGVWWITLFYYSLGNLMLAAVLLFGVREFNRSHQLAQSMAEMAGTDSLTGLANRRRFMEAAGFRLAEACRYQWPFAVIIMDLDHFKQINDRFGHDAGDAMLRAFAAILQRAARANDCMARWGGEEFIALLPNANEQMAAKFAERLRTLVAEITTIPNVHATISIGVSEYRGPETLEALIKRADEALYRAKQQGRDQVQIAP</sequence>
<dbReference type="CDD" id="cd01949">
    <property type="entry name" value="GGDEF"/>
    <property type="match status" value="1"/>
</dbReference>
<keyword evidence="7" id="KW-1185">Reference proteome</keyword>
<dbReference type="PANTHER" id="PTHR45138">
    <property type="entry name" value="REGULATORY COMPONENTS OF SENSORY TRANSDUCTION SYSTEM"/>
    <property type="match status" value="1"/>
</dbReference>
<dbReference type="RefSeq" id="WP_048674388.1">
    <property type="nucleotide sequence ID" value="NZ_CBTJ020000068.1"/>
</dbReference>
<evidence type="ECO:0000256" key="4">
    <source>
        <dbReference type="SAM" id="Phobius"/>
    </source>
</evidence>
<evidence type="ECO:0000256" key="1">
    <source>
        <dbReference type="ARBA" id="ARBA00001946"/>
    </source>
</evidence>
<keyword evidence="4" id="KW-0472">Membrane</keyword>
<dbReference type="InterPro" id="IPR029787">
    <property type="entry name" value="Nucleotide_cyclase"/>
</dbReference>
<dbReference type="SMART" id="SM00267">
    <property type="entry name" value="GGDEF"/>
    <property type="match status" value="1"/>
</dbReference>
<dbReference type="GO" id="GO:0005886">
    <property type="term" value="C:plasma membrane"/>
    <property type="evidence" value="ECO:0007669"/>
    <property type="project" value="TreeGrafter"/>
</dbReference>
<dbReference type="Pfam" id="PF00990">
    <property type="entry name" value="GGDEF"/>
    <property type="match status" value="1"/>
</dbReference>
<proteinExistence type="predicted"/>
<feature type="domain" description="GGDEF" evidence="5">
    <location>
        <begin position="360"/>
        <end position="488"/>
    </location>
</feature>
<dbReference type="CDD" id="cd12915">
    <property type="entry name" value="PDC2_DGC_like"/>
    <property type="match status" value="1"/>
</dbReference>
<comment type="cofactor">
    <cofactor evidence="1">
        <name>Mg(2+)</name>
        <dbReference type="ChEBI" id="CHEBI:18420"/>
    </cofactor>
</comment>
<dbReference type="GO" id="GO:0043709">
    <property type="term" value="P:cell adhesion involved in single-species biofilm formation"/>
    <property type="evidence" value="ECO:0007669"/>
    <property type="project" value="TreeGrafter"/>
</dbReference>
<dbReference type="SUPFAM" id="SSF55073">
    <property type="entry name" value="Nucleotide cyclase"/>
    <property type="match status" value="1"/>
</dbReference>
<dbReference type="STRING" id="1400863.BN873_590033"/>
<dbReference type="Gene3D" id="3.30.70.270">
    <property type="match status" value="1"/>
</dbReference>
<name>W6MDW7_9GAMM</name>
<comment type="caution">
    <text evidence="6">The sequence shown here is derived from an EMBL/GenBank/DDBJ whole genome shotgun (WGS) entry which is preliminary data.</text>
</comment>
<dbReference type="OrthoDB" id="9773156at2"/>
<evidence type="ECO:0000256" key="2">
    <source>
        <dbReference type="ARBA" id="ARBA00012528"/>
    </source>
</evidence>
<dbReference type="InterPro" id="IPR000160">
    <property type="entry name" value="GGDEF_dom"/>
</dbReference>
<keyword evidence="4" id="KW-1133">Transmembrane helix</keyword>
<reference evidence="6" key="2">
    <citation type="submission" date="2014-03" db="EMBL/GenBank/DDBJ databases">
        <title>Candidatus Competibacter-lineage genomes retrieved from metagenomes reveal functional metabolic diversity.</title>
        <authorList>
            <person name="McIlroy S.J."/>
            <person name="Albertsen M."/>
            <person name="Andresen E.K."/>
            <person name="Saunders A.M."/>
            <person name="Kristiansen R."/>
            <person name="Stokholm-Bjerregaard M."/>
            <person name="Nielsen K.L."/>
            <person name="Nielsen P.H."/>
        </authorList>
    </citation>
    <scope>NUCLEOTIDE SEQUENCE</scope>
    <source>
        <strain evidence="6">Run_A_D11</strain>
    </source>
</reference>
<dbReference type="AlphaFoldDB" id="W6MDW7"/>
<dbReference type="Proteomes" id="UP000035760">
    <property type="component" value="Unassembled WGS sequence"/>
</dbReference>
<protein>
    <recommendedName>
        <fullName evidence="2">diguanylate cyclase</fullName>
        <ecNumber evidence="2">2.7.7.65</ecNumber>
    </recommendedName>
</protein>
<dbReference type="InterPro" id="IPR050469">
    <property type="entry name" value="Diguanylate_Cyclase"/>
</dbReference>
<comment type="catalytic activity">
    <reaction evidence="3">
        <text>2 GTP = 3',3'-c-di-GMP + 2 diphosphate</text>
        <dbReference type="Rhea" id="RHEA:24898"/>
        <dbReference type="ChEBI" id="CHEBI:33019"/>
        <dbReference type="ChEBI" id="CHEBI:37565"/>
        <dbReference type="ChEBI" id="CHEBI:58805"/>
        <dbReference type="EC" id="2.7.7.65"/>
    </reaction>
</comment>
<dbReference type="GO" id="GO:0052621">
    <property type="term" value="F:diguanylate cyclase activity"/>
    <property type="evidence" value="ECO:0007669"/>
    <property type="project" value="UniProtKB-EC"/>
</dbReference>
<evidence type="ECO:0000256" key="3">
    <source>
        <dbReference type="ARBA" id="ARBA00034247"/>
    </source>
</evidence>
<dbReference type="EMBL" id="CBTJ020000068">
    <property type="protein sequence ID" value="CDI03583.1"/>
    <property type="molecule type" value="Genomic_DNA"/>
</dbReference>
<evidence type="ECO:0000313" key="6">
    <source>
        <dbReference type="EMBL" id="CDI03583.1"/>
    </source>
</evidence>
<dbReference type="FunFam" id="3.30.70.270:FF:000001">
    <property type="entry name" value="Diguanylate cyclase domain protein"/>
    <property type="match status" value="1"/>
</dbReference>